<keyword evidence="8" id="KW-1185">Reference proteome</keyword>
<evidence type="ECO:0000256" key="1">
    <source>
        <dbReference type="ARBA" id="ARBA00004141"/>
    </source>
</evidence>
<dbReference type="EMBL" id="AXCM01016632">
    <property type="status" value="NOT_ANNOTATED_CDS"/>
    <property type="molecule type" value="Genomic_DNA"/>
</dbReference>
<keyword evidence="4 6" id="KW-1133">Transmembrane helix</keyword>
<accession>A0A182MBE7</accession>
<feature type="transmembrane region" description="Helical" evidence="6">
    <location>
        <begin position="70"/>
        <end position="95"/>
    </location>
</feature>
<protein>
    <recommendedName>
        <fullName evidence="9">Citrate transporter-like domain-containing protein</fullName>
    </recommendedName>
</protein>
<dbReference type="Pfam" id="PF00939">
    <property type="entry name" value="Na_sulph_symp"/>
    <property type="match status" value="1"/>
</dbReference>
<feature type="transmembrane region" description="Helical" evidence="6">
    <location>
        <begin position="154"/>
        <end position="176"/>
    </location>
</feature>
<dbReference type="PANTHER" id="PTHR10283">
    <property type="entry name" value="SOLUTE CARRIER FAMILY 13 MEMBER"/>
    <property type="match status" value="1"/>
</dbReference>
<comment type="subcellular location">
    <subcellularLocation>
        <location evidence="1">Membrane</location>
        <topology evidence="1">Multi-pass membrane protein</topology>
    </subcellularLocation>
</comment>
<dbReference type="EnsemblMetazoa" id="ACUA014147-RA">
    <property type="protein sequence ID" value="ACUA014147-PA"/>
    <property type="gene ID" value="ACUA014147"/>
</dbReference>
<dbReference type="GO" id="GO:0015137">
    <property type="term" value="F:citrate transmembrane transporter activity"/>
    <property type="evidence" value="ECO:0007669"/>
    <property type="project" value="TreeGrafter"/>
</dbReference>
<evidence type="ECO:0008006" key="9">
    <source>
        <dbReference type="Google" id="ProtNLM"/>
    </source>
</evidence>
<sequence>MAADALVVKVERLSLELDSTLTQVPEGCGRRMWLFMGVYWKTLIVLLVPCLAGIVFLVDTSPPFRCMYIVMVMGVFWITEALPLPITSMLPIVLFPMMGILDTNRTCMMYMKDTMLMFIGGIVMALAVEYCNLHKRVALKVISVIGCSQRRLTFGLTVVTMFVSMWISNTATVAMMCPIVQAVLEELEAQGLCQINEKPKSAQGHSSEDDE</sequence>
<organism evidence="7 8">
    <name type="scientific">Anopheles culicifacies</name>
    <dbReference type="NCBI Taxonomy" id="139723"/>
    <lineage>
        <taxon>Eukaryota</taxon>
        <taxon>Metazoa</taxon>
        <taxon>Ecdysozoa</taxon>
        <taxon>Arthropoda</taxon>
        <taxon>Hexapoda</taxon>
        <taxon>Insecta</taxon>
        <taxon>Pterygota</taxon>
        <taxon>Neoptera</taxon>
        <taxon>Endopterygota</taxon>
        <taxon>Diptera</taxon>
        <taxon>Nematocera</taxon>
        <taxon>Culicoidea</taxon>
        <taxon>Culicidae</taxon>
        <taxon>Anophelinae</taxon>
        <taxon>Anopheles</taxon>
        <taxon>culicifacies species complex</taxon>
    </lineage>
</organism>
<dbReference type="InterPro" id="IPR001898">
    <property type="entry name" value="SLC13A/DASS"/>
</dbReference>
<evidence type="ECO:0000256" key="6">
    <source>
        <dbReference type="SAM" id="Phobius"/>
    </source>
</evidence>
<evidence type="ECO:0000256" key="5">
    <source>
        <dbReference type="ARBA" id="ARBA00023136"/>
    </source>
</evidence>
<reference evidence="7" key="2">
    <citation type="submission" date="2020-05" db="UniProtKB">
        <authorList>
            <consortium name="EnsemblMetazoa"/>
        </authorList>
    </citation>
    <scope>IDENTIFICATION</scope>
    <source>
        <strain evidence="7">A-37</strain>
    </source>
</reference>
<proteinExistence type="inferred from homology"/>
<dbReference type="STRING" id="139723.A0A182MBE7"/>
<dbReference type="GO" id="GO:0005886">
    <property type="term" value="C:plasma membrane"/>
    <property type="evidence" value="ECO:0007669"/>
    <property type="project" value="TreeGrafter"/>
</dbReference>
<dbReference type="PANTHER" id="PTHR10283:SF82">
    <property type="entry name" value="SOLUTE CARRIER FAMILY 13 MEMBER 2"/>
    <property type="match status" value="1"/>
</dbReference>
<evidence type="ECO:0000256" key="2">
    <source>
        <dbReference type="ARBA" id="ARBA00006772"/>
    </source>
</evidence>
<dbReference type="AlphaFoldDB" id="A0A182MBE7"/>
<keyword evidence="3 6" id="KW-0812">Transmembrane</keyword>
<comment type="similarity">
    <text evidence="2">Belongs to the SLC13A/DASS transporter (TC 2.A.47) family. NADC subfamily.</text>
</comment>
<evidence type="ECO:0000313" key="8">
    <source>
        <dbReference type="Proteomes" id="UP000075883"/>
    </source>
</evidence>
<name>A0A182MBE7_9DIPT</name>
<evidence type="ECO:0000313" key="7">
    <source>
        <dbReference type="EnsemblMetazoa" id="ACUA014147-PA"/>
    </source>
</evidence>
<dbReference type="GO" id="GO:0015141">
    <property type="term" value="F:succinate transmembrane transporter activity"/>
    <property type="evidence" value="ECO:0007669"/>
    <property type="project" value="TreeGrafter"/>
</dbReference>
<feature type="transmembrane region" description="Helical" evidence="6">
    <location>
        <begin position="115"/>
        <end position="133"/>
    </location>
</feature>
<evidence type="ECO:0000256" key="4">
    <source>
        <dbReference type="ARBA" id="ARBA00022989"/>
    </source>
</evidence>
<dbReference type="VEuPathDB" id="VectorBase:ACUA014147"/>
<keyword evidence="5 6" id="KW-0472">Membrane</keyword>
<reference evidence="8" key="1">
    <citation type="submission" date="2013-09" db="EMBL/GenBank/DDBJ databases">
        <title>The Genome Sequence of Anopheles culicifacies species A.</title>
        <authorList>
            <consortium name="The Broad Institute Genomics Platform"/>
            <person name="Neafsey D.E."/>
            <person name="Besansky N."/>
            <person name="Howell P."/>
            <person name="Walton C."/>
            <person name="Young S.K."/>
            <person name="Zeng Q."/>
            <person name="Gargeya S."/>
            <person name="Fitzgerald M."/>
            <person name="Haas B."/>
            <person name="Abouelleil A."/>
            <person name="Allen A.W."/>
            <person name="Alvarado L."/>
            <person name="Arachchi H.M."/>
            <person name="Berlin A.M."/>
            <person name="Chapman S.B."/>
            <person name="Gainer-Dewar J."/>
            <person name="Goldberg J."/>
            <person name="Griggs A."/>
            <person name="Gujja S."/>
            <person name="Hansen M."/>
            <person name="Howarth C."/>
            <person name="Imamovic A."/>
            <person name="Ireland A."/>
            <person name="Larimer J."/>
            <person name="McCowan C."/>
            <person name="Murphy C."/>
            <person name="Pearson M."/>
            <person name="Poon T.W."/>
            <person name="Priest M."/>
            <person name="Roberts A."/>
            <person name="Saif S."/>
            <person name="Shea T."/>
            <person name="Sisk P."/>
            <person name="Sykes S."/>
            <person name="Wortman J."/>
            <person name="Nusbaum C."/>
            <person name="Birren B."/>
        </authorList>
    </citation>
    <scope>NUCLEOTIDE SEQUENCE [LARGE SCALE GENOMIC DNA]</scope>
    <source>
        <strain evidence="8">A-37</strain>
    </source>
</reference>
<dbReference type="Proteomes" id="UP000075883">
    <property type="component" value="Unassembled WGS sequence"/>
</dbReference>
<evidence type="ECO:0000256" key="3">
    <source>
        <dbReference type="ARBA" id="ARBA00022692"/>
    </source>
</evidence>
<feature type="transmembrane region" description="Helical" evidence="6">
    <location>
        <begin position="38"/>
        <end position="58"/>
    </location>
</feature>